<dbReference type="PROSITE" id="PS51257">
    <property type="entry name" value="PROKAR_LIPOPROTEIN"/>
    <property type="match status" value="1"/>
</dbReference>
<evidence type="ECO:0000259" key="7">
    <source>
        <dbReference type="PROSITE" id="PS50983"/>
    </source>
</evidence>
<evidence type="ECO:0000256" key="1">
    <source>
        <dbReference type="ARBA" id="ARBA00004196"/>
    </source>
</evidence>
<dbReference type="PANTHER" id="PTHR30532">
    <property type="entry name" value="IRON III DICITRATE-BINDING PERIPLASMIC PROTEIN"/>
    <property type="match status" value="1"/>
</dbReference>
<dbReference type="EMBL" id="DXGC01000055">
    <property type="protein sequence ID" value="HIW91148.1"/>
    <property type="molecule type" value="Genomic_DNA"/>
</dbReference>
<dbReference type="PROSITE" id="PS50983">
    <property type="entry name" value="FE_B12_PBP"/>
    <property type="match status" value="1"/>
</dbReference>
<evidence type="ECO:0000256" key="5">
    <source>
        <dbReference type="SAM" id="MobiDB-lite"/>
    </source>
</evidence>
<comment type="subcellular location">
    <subcellularLocation>
        <location evidence="1">Cell envelope</location>
    </subcellularLocation>
</comment>
<evidence type="ECO:0000256" key="6">
    <source>
        <dbReference type="SAM" id="SignalP"/>
    </source>
</evidence>
<evidence type="ECO:0000256" key="3">
    <source>
        <dbReference type="ARBA" id="ARBA00022448"/>
    </source>
</evidence>
<dbReference type="GO" id="GO:1901678">
    <property type="term" value="P:iron coordination entity transport"/>
    <property type="evidence" value="ECO:0007669"/>
    <property type="project" value="UniProtKB-ARBA"/>
</dbReference>
<feature type="compositionally biased region" description="Basic and acidic residues" evidence="5">
    <location>
        <begin position="43"/>
        <end position="52"/>
    </location>
</feature>
<feature type="chain" id="PRO_5039115995" evidence="6">
    <location>
        <begin position="29"/>
        <end position="342"/>
    </location>
</feature>
<reference evidence="8" key="1">
    <citation type="journal article" date="2021" name="PeerJ">
        <title>Extensive microbial diversity within the chicken gut microbiome revealed by metagenomics and culture.</title>
        <authorList>
            <person name="Gilroy R."/>
            <person name="Ravi A."/>
            <person name="Getino M."/>
            <person name="Pursley I."/>
            <person name="Horton D.L."/>
            <person name="Alikhan N.F."/>
            <person name="Baker D."/>
            <person name="Gharbi K."/>
            <person name="Hall N."/>
            <person name="Watson M."/>
            <person name="Adriaenssens E.M."/>
            <person name="Foster-Nyarko E."/>
            <person name="Jarju S."/>
            <person name="Secka A."/>
            <person name="Antonio M."/>
            <person name="Oren A."/>
            <person name="Chaudhuri R.R."/>
            <person name="La Ragione R."/>
            <person name="Hildebrand F."/>
            <person name="Pallen M.J."/>
        </authorList>
    </citation>
    <scope>NUCLEOTIDE SEQUENCE</scope>
    <source>
        <strain evidence="8">CHK32-1732</strain>
    </source>
</reference>
<accession>A0A9D1RQ21</accession>
<protein>
    <submittedName>
        <fullName evidence="8">ABC transporter substrate-binding protein</fullName>
    </submittedName>
</protein>
<dbReference type="AlphaFoldDB" id="A0A9D1RQ21"/>
<reference evidence="8" key="2">
    <citation type="submission" date="2021-04" db="EMBL/GenBank/DDBJ databases">
        <authorList>
            <person name="Gilroy R."/>
        </authorList>
    </citation>
    <scope>NUCLEOTIDE SEQUENCE</scope>
    <source>
        <strain evidence="8">CHK32-1732</strain>
    </source>
</reference>
<organism evidence="8 9">
    <name type="scientific">Candidatus Corynebacterium avicola</name>
    <dbReference type="NCBI Taxonomy" id="2838527"/>
    <lineage>
        <taxon>Bacteria</taxon>
        <taxon>Bacillati</taxon>
        <taxon>Actinomycetota</taxon>
        <taxon>Actinomycetes</taxon>
        <taxon>Mycobacteriales</taxon>
        <taxon>Corynebacteriaceae</taxon>
        <taxon>Corynebacterium</taxon>
    </lineage>
</organism>
<dbReference type="PANTHER" id="PTHR30532:SF28">
    <property type="entry name" value="PETROBACTIN-BINDING PROTEIN YCLQ"/>
    <property type="match status" value="1"/>
</dbReference>
<evidence type="ECO:0000313" key="8">
    <source>
        <dbReference type="EMBL" id="HIW91148.1"/>
    </source>
</evidence>
<feature type="domain" description="Fe/B12 periplasmic-binding" evidence="7">
    <location>
        <begin position="63"/>
        <end position="341"/>
    </location>
</feature>
<evidence type="ECO:0000256" key="4">
    <source>
        <dbReference type="ARBA" id="ARBA00022729"/>
    </source>
</evidence>
<sequence length="342" mass="37170">MRSTILRGPVSRALAVTMTAALSVSALAACSDDDDSSNGSSDGDTRTVTDARGEVEIPADPERVAAFDNRTFQVLADWDIDLVSAPVDLIPEEITKYHEDEDIHNTGSHREPNLEELVAAEPDLIITGYRYSSQYEEMKELLPETPIIDLSFGQDSEGEADQPLEDTLKEITNLIGEVFEKEDEAEGLVSDFDEAKERAAAAYNSDETVMGLLTSGGDINYAAPSTGRSVGPVFDMLDLTPAYDHEGSSNHQGDDVSVETIAQSNPDWILVLDRDGGTSSRDDADYTSAEELIADSEALENVTAVEEDNIVYFPQNFYTTEDIEAYTEVLNSIADAFEAAAE</sequence>
<gene>
    <name evidence="8" type="ORF">H9870_05770</name>
</gene>
<feature type="signal peptide" evidence="6">
    <location>
        <begin position="1"/>
        <end position="28"/>
    </location>
</feature>
<dbReference type="GO" id="GO:0030288">
    <property type="term" value="C:outer membrane-bounded periplasmic space"/>
    <property type="evidence" value="ECO:0007669"/>
    <property type="project" value="TreeGrafter"/>
</dbReference>
<dbReference type="Gene3D" id="3.40.50.1980">
    <property type="entry name" value="Nitrogenase molybdenum iron protein domain"/>
    <property type="match status" value="2"/>
</dbReference>
<comment type="similarity">
    <text evidence="2">Belongs to the bacterial solute-binding protein 8 family.</text>
</comment>
<dbReference type="InterPro" id="IPR051313">
    <property type="entry name" value="Bact_iron-sidero_bind"/>
</dbReference>
<name>A0A9D1RQ21_9CORY</name>
<dbReference type="InterPro" id="IPR002491">
    <property type="entry name" value="ABC_transptr_periplasmic_BD"/>
</dbReference>
<feature type="region of interest" description="Disordered" evidence="5">
    <location>
        <begin position="30"/>
        <end position="52"/>
    </location>
</feature>
<dbReference type="Proteomes" id="UP000824190">
    <property type="component" value="Unassembled WGS sequence"/>
</dbReference>
<dbReference type="Pfam" id="PF01497">
    <property type="entry name" value="Peripla_BP_2"/>
    <property type="match status" value="1"/>
</dbReference>
<dbReference type="SUPFAM" id="SSF53807">
    <property type="entry name" value="Helical backbone' metal receptor"/>
    <property type="match status" value="1"/>
</dbReference>
<proteinExistence type="inferred from homology"/>
<evidence type="ECO:0000256" key="2">
    <source>
        <dbReference type="ARBA" id="ARBA00008814"/>
    </source>
</evidence>
<keyword evidence="3" id="KW-0813">Transport</keyword>
<keyword evidence="4 6" id="KW-0732">Signal</keyword>
<evidence type="ECO:0000313" key="9">
    <source>
        <dbReference type="Proteomes" id="UP000824190"/>
    </source>
</evidence>
<comment type="caution">
    <text evidence="8">The sequence shown here is derived from an EMBL/GenBank/DDBJ whole genome shotgun (WGS) entry which is preliminary data.</text>
</comment>